<proteinExistence type="predicted"/>
<evidence type="ECO:0000313" key="3">
    <source>
        <dbReference type="EMBL" id="KAF9743856.1"/>
    </source>
</evidence>
<feature type="region of interest" description="Disordered" evidence="1">
    <location>
        <begin position="128"/>
        <end position="151"/>
    </location>
</feature>
<protein>
    <submittedName>
        <fullName evidence="3">Uncharacterized protein</fullName>
    </submittedName>
</protein>
<name>A0A8H7KB05_BIOOC</name>
<evidence type="ECO:0000256" key="1">
    <source>
        <dbReference type="SAM" id="MobiDB-lite"/>
    </source>
</evidence>
<evidence type="ECO:0000313" key="4">
    <source>
        <dbReference type="Proteomes" id="UP000616885"/>
    </source>
</evidence>
<feature type="compositionally biased region" description="Basic residues" evidence="1">
    <location>
        <begin position="135"/>
        <end position="145"/>
    </location>
</feature>
<organism evidence="3 4">
    <name type="scientific">Bionectria ochroleuca</name>
    <name type="common">Gliocladium roseum</name>
    <dbReference type="NCBI Taxonomy" id="29856"/>
    <lineage>
        <taxon>Eukaryota</taxon>
        <taxon>Fungi</taxon>
        <taxon>Dikarya</taxon>
        <taxon>Ascomycota</taxon>
        <taxon>Pezizomycotina</taxon>
        <taxon>Sordariomycetes</taxon>
        <taxon>Hypocreomycetidae</taxon>
        <taxon>Hypocreales</taxon>
        <taxon>Bionectriaceae</taxon>
        <taxon>Clonostachys</taxon>
    </lineage>
</organism>
<feature type="signal peptide" evidence="2">
    <location>
        <begin position="1"/>
        <end position="23"/>
    </location>
</feature>
<dbReference type="EMBL" id="JADCTT010000016">
    <property type="protein sequence ID" value="KAF9743856.1"/>
    <property type="molecule type" value="Genomic_DNA"/>
</dbReference>
<sequence>MIPTKQLSLAGLVWFSLASQGLALEIDQNSKDLNLVQRDPLSSGSLKVALAPGQKLPKVPRDMKVALAPNQRMPKVKHHRHPKRDEEELEIRQPILPHGNHRSRFGGRMSRGGHRLRDIKERDLDLEPREPKTFHGGHRAGRRHGPRDVDELDGRDLEERKISAKGVAKALGRLLRGPWASSSAILMSVTSTSRSLKPDPQSFCPESTFITRLATGHGPLQFADASPVIFARREISRPELAATEEAVVTEGIQGSEK</sequence>
<comment type="caution">
    <text evidence="3">The sequence shown here is derived from an EMBL/GenBank/DDBJ whole genome shotgun (WGS) entry which is preliminary data.</text>
</comment>
<reference evidence="3" key="1">
    <citation type="submission" date="2020-10" db="EMBL/GenBank/DDBJ databases">
        <title>High-Quality Genome Resource of Clonostachys rosea strain S41 by Oxford Nanopore Long-Read Sequencing.</title>
        <authorList>
            <person name="Wang H."/>
        </authorList>
    </citation>
    <scope>NUCLEOTIDE SEQUENCE</scope>
    <source>
        <strain evidence="3">S41</strain>
    </source>
</reference>
<dbReference type="Proteomes" id="UP000616885">
    <property type="component" value="Unassembled WGS sequence"/>
</dbReference>
<dbReference type="AlphaFoldDB" id="A0A8H7KB05"/>
<evidence type="ECO:0000256" key="2">
    <source>
        <dbReference type="SAM" id="SignalP"/>
    </source>
</evidence>
<keyword evidence="2" id="KW-0732">Signal</keyword>
<accession>A0A8H7KB05</accession>
<feature type="chain" id="PRO_5034223599" evidence="2">
    <location>
        <begin position="24"/>
        <end position="257"/>
    </location>
</feature>
<gene>
    <name evidence="3" type="ORF">IM811_006196</name>
</gene>